<dbReference type="EMBL" id="BAABRI010000019">
    <property type="protein sequence ID" value="GAA5483929.1"/>
    <property type="molecule type" value="Genomic_DNA"/>
</dbReference>
<dbReference type="Proteomes" id="UP001476282">
    <property type="component" value="Unassembled WGS sequence"/>
</dbReference>
<name>A0ABP9UV52_9BACT</name>
<evidence type="ECO:0000313" key="1">
    <source>
        <dbReference type="EMBL" id="GAA5483929.1"/>
    </source>
</evidence>
<reference evidence="1 2" key="1">
    <citation type="submission" date="2024-02" db="EMBL/GenBank/DDBJ databases">
        <title>Haloferula sargassicola NBRC 104335.</title>
        <authorList>
            <person name="Ichikawa N."/>
            <person name="Katano-Makiyama Y."/>
            <person name="Hidaka K."/>
        </authorList>
    </citation>
    <scope>NUCLEOTIDE SEQUENCE [LARGE SCALE GENOMIC DNA]</scope>
    <source>
        <strain evidence="1 2">NBRC 104335</strain>
    </source>
</reference>
<protein>
    <submittedName>
        <fullName evidence="1">Uncharacterized protein</fullName>
    </submittedName>
</protein>
<comment type="caution">
    <text evidence="1">The sequence shown here is derived from an EMBL/GenBank/DDBJ whole genome shotgun (WGS) entry which is preliminary data.</text>
</comment>
<organism evidence="1 2">
    <name type="scientific">Haloferula sargassicola</name>
    <dbReference type="NCBI Taxonomy" id="490096"/>
    <lineage>
        <taxon>Bacteria</taxon>
        <taxon>Pseudomonadati</taxon>
        <taxon>Verrucomicrobiota</taxon>
        <taxon>Verrucomicrobiia</taxon>
        <taxon>Verrucomicrobiales</taxon>
        <taxon>Verrucomicrobiaceae</taxon>
        <taxon>Haloferula</taxon>
    </lineage>
</organism>
<evidence type="ECO:0000313" key="2">
    <source>
        <dbReference type="Proteomes" id="UP001476282"/>
    </source>
</evidence>
<keyword evidence="2" id="KW-1185">Reference proteome</keyword>
<proteinExistence type="predicted"/>
<sequence length="56" mass="5947">MSIGLLSSSTPILSTSNSLFVLWNVGRNLKKVMTAFLQTAPEAFDVGDSGSASGRW</sequence>
<accession>A0ABP9UV52</accession>
<gene>
    <name evidence="1" type="ORF">Hsar01_03166</name>
</gene>